<evidence type="ECO:0000313" key="2">
    <source>
        <dbReference type="EMBL" id="CAG8974010.1"/>
    </source>
</evidence>
<dbReference type="Proteomes" id="UP000701801">
    <property type="component" value="Unassembled WGS sequence"/>
</dbReference>
<evidence type="ECO:0000256" key="1">
    <source>
        <dbReference type="SAM" id="MobiDB-lite"/>
    </source>
</evidence>
<comment type="caution">
    <text evidence="2">The sequence shown here is derived from an EMBL/GenBank/DDBJ whole genome shotgun (WGS) entry which is preliminary data.</text>
</comment>
<dbReference type="Gene3D" id="1.25.40.10">
    <property type="entry name" value="Tetratricopeptide repeat domain"/>
    <property type="match status" value="1"/>
</dbReference>
<sequence>MAASFGFSIGDFIAGINLVIQITSALSAASESTASFGSLIAELYVLERALHGIKDLRSDDGTLQGVDSISNSPYSQELEALHRSSYFAASQCQKTIDRLLTKLKPFQGHLATNGKSKKWTQRWRKVRWAVLTEGEIEGYRAEIVGNVSAINLILNLIQIESAKLHFHRTRSGQESIKSLTQQNYNNTMSYLVGTLGGLGQKSDRLLEATDSIVRSNSQIVQGILQQQEIGQTPSANNKFLQDWLMGRFKETGYDKIVNMEYAIEDLRTKRQITLSKDWQTIYPGMCLGMEIVFSWTLDQSRGEKWYNCPVSPICVSFSDNCGVQFKRIYDVPFESEKAQGSPDSGNETIQSNNKKGNLQMARKDMQPSKSLKQNNARSHLLNWYKRTQNEKLQMQAFRRFRFQPTRAEFDLAVVTPGLIFTSIADTGIIESNDPGFVICANKALAGEQVYNLILDGCTACQDSPVLHHPNILYGLLNTGIILKFNEDTEEAEKLFFRVLKETGMPFDGVSSENYDTALVIFTVSNLAFVQMKLGKLQSAIDILKACIHTINENEEDFLCLHFTLSTILWEEGKFEEAISVLESISLDK</sequence>
<dbReference type="InterPro" id="IPR011990">
    <property type="entry name" value="TPR-like_helical_dom_sf"/>
</dbReference>
<organism evidence="2 3">
    <name type="scientific">Hymenoscyphus albidus</name>
    <dbReference type="NCBI Taxonomy" id="595503"/>
    <lineage>
        <taxon>Eukaryota</taxon>
        <taxon>Fungi</taxon>
        <taxon>Dikarya</taxon>
        <taxon>Ascomycota</taxon>
        <taxon>Pezizomycotina</taxon>
        <taxon>Leotiomycetes</taxon>
        <taxon>Helotiales</taxon>
        <taxon>Helotiaceae</taxon>
        <taxon>Hymenoscyphus</taxon>
    </lineage>
</organism>
<dbReference type="PANTHER" id="PTHR38886">
    <property type="entry name" value="SESA DOMAIN-CONTAINING PROTEIN"/>
    <property type="match status" value="1"/>
</dbReference>
<name>A0A9N9PZL6_9HELO</name>
<gene>
    <name evidence="2" type="ORF">HYALB_00008559</name>
</gene>
<feature type="compositionally biased region" description="Polar residues" evidence="1">
    <location>
        <begin position="341"/>
        <end position="356"/>
    </location>
</feature>
<evidence type="ECO:0008006" key="4">
    <source>
        <dbReference type="Google" id="ProtNLM"/>
    </source>
</evidence>
<protein>
    <recommendedName>
        <fullName evidence="4">Fungal N-terminal domain-containing protein</fullName>
    </recommendedName>
</protein>
<feature type="region of interest" description="Disordered" evidence="1">
    <location>
        <begin position="336"/>
        <end position="360"/>
    </location>
</feature>
<reference evidence="2" key="1">
    <citation type="submission" date="2021-07" db="EMBL/GenBank/DDBJ databases">
        <authorList>
            <person name="Durling M."/>
        </authorList>
    </citation>
    <scope>NUCLEOTIDE SEQUENCE</scope>
</reference>
<evidence type="ECO:0000313" key="3">
    <source>
        <dbReference type="Proteomes" id="UP000701801"/>
    </source>
</evidence>
<accession>A0A9N9PZL6</accession>
<dbReference type="OrthoDB" id="3045089at2759"/>
<dbReference type="SUPFAM" id="SSF48452">
    <property type="entry name" value="TPR-like"/>
    <property type="match status" value="1"/>
</dbReference>
<proteinExistence type="predicted"/>
<dbReference type="AlphaFoldDB" id="A0A9N9PZL6"/>
<dbReference type="EMBL" id="CAJVRM010000087">
    <property type="protein sequence ID" value="CAG8974010.1"/>
    <property type="molecule type" value="Genomic_DNA"/>
</dbReference>
<dbReference type="PANTHER" id="PTHR38886:SF1">
    <property type="entry name" value="NACHT-NTPASE AND P-LOOP NTPASES N-TERMINAL DOMAIN-CONTAINING PROTEIN"/>
    <property type="match status" value="1"/>
</dbReference>
<keyword evidence="3" id="KW-1185">Reference proteome</keyword>